<dbReference type="EC" id="2.7.7.68" evidence="5"/>
<protein>
    <submittedName>
        <fullName evidence="5">2-phospho-L-lactate guanylyltransferase</fullName>
        <ecNumber evidence="5">2.7.7.68</ecNumber>
    </submittedName>
</protein>
<accession>A0A938Y9S3</accession>
<dbReference type="InterPro" id="IPR029044">
    <property type="entry name" value="Nucleotide-diphossugar_trans"/>
</dbReference>
<dbReference type="GO" id="GO:0043814">
    <property type="term" value="F:phospholactate guanylyltransferase activity"/>
    <property type="evidence" value="ECO:0007669"/>
    <property type="project" value="UniProtKB-EC"/>
</dbReference>
<dbReference type="Gene3D" id="3.90.550.10">
    <property type="entry name" value="Spore Coat Polysaccharide Biosynthesis Protein SpsA, Chain A"/>
    <property type="match status" value="1"/>
</dbReference>
<dbReference type="PANTHER" id="PTHR40392">
    <property type="entry name" value="2-PHOSPHO-L-LACTATE GUANYLYLTRANSFERASE"/>
    <property type="match status" value="1"/>
</dbReference>
<name>A0A938Y9S3_9ACTN</name>
<evidence type="ECO:0000313" key="5">
    <source>
        <dbReference type="EMBL" id="MBM9460455.1"/>
    </source>
</evidence>
<evidence type="ECO:0000313" key="6">
    <source>
        <dbReference type="Proteomes" id="UP000663791"/>
    </source>
</evidence>
<evidence type="ECO:0000256" key="2">
    <source>
        <dbReference type="ARBA" id="ARBA00022695"/>
    </source>
</evidence>
<keyword evidence="2 5" id="KW-0548">Nucleotidyltransferase</keyword>
<dbReference type="PANTHER" id="PTHR40392:SF1">
    <property type="entry name" value="2-PHOSPHO-L-LACTATE GUANYLYLTRANSFERASE"/>
    <property type="match status" value="1"/>
</dbReference>
<evidence type="ECO:0000256" key="3">
    <source>
        <dbReference type="ARBA" id="ARBA00022741"/>
    </source>
</evidence>
<reference evidence="5" key="1">
    <citation type="submission" date="2021-01" db="EMBL/GenBank/DDBJ databases">
        <title>Novel species in genus Nocardioides.</title>
        <authorList>
            <person name="Zhang G."/>
        </authorList>
    </citation>
    <scope>NUCLEOTIDE SEQUENCE</scope>
    <source>
        <strain evidence="5">Zg-536</strain>
    </source>
</reference>
<dbReference type="SUPFAM" id="SSF53448">
    <property type="entry name" value="Nucleotide-diphospho-sugar transferases"/>
    <property type="match status" value="1"/>
</dbReference>
<proteinExistence type="predicted"/>
<dbReference type="GO" id="GO:0005525">
    <property type="term" value="F:GTP binding"/>
    <property type="evidence" value="ECO:0007669"/>
    <property type="project" value="UniProtKB-KW"/>
</dbReference>
<keyword evidence="1 5" id="KW-0808">Transferase</keyword>
<keyword evidence="4" id="KW-0342">GTP-binding</keyword>
<keyword evidence="3" id="KW-0547">Nucleotide-binding</keyword>
<dbReference type="AlphaFoldDB" id="A0A938Y9S3"/>
<comment type="caution">
    <text evidence="5">The sequence shown here is derived from an EMBL/GenBank/DDBJ whole genome shotgun (WGS) entry which is preliminary data.</text>
</comment>
<dbReference type="RefSeq" id="WP_205291786.1">
    <property type="nucleotide sequence ID" value="NZ_JAGYYC010000001.1"/>
</dbReference>
<dbReference type="EMBL" id="JAERTX010000008">
    <property type="protein sequence ID" value="MBM9460455.1"/>
    <property type="molecule type" value="Genomic_DNA"/>
</dbReference>
<organism evidence="5 6">
    <name type="scientific">Nocardioides faecalis</name>
    <dbReference type="NCBI Taxonomy" id="2803858"/>
    <lineage>
        <taxon>Bacteria</taxon>
        <taxon>Bacillati</taxon>
        <taxon>Actinomycetota</taxon>
        <taxon>Actinomycetes</taxon>
        <taxon>Propionibacteriales</taxon>
        <taxon>Nocardioidaceae</taxon>
        <taxon>Nocardioides</taxon>
    </lineage>
</organism>
<evidence type="ECO:0000256" key="4">
    <source>
        <dbReference type="ARBA" id="ARBA00023134"/>
    </source>
</evidence>
<dbReference type="Pfam" id="PF01983">
    <property type="entry name" value="CofC"/>
    <property type="match status" value="1"/>
</dbReference>
<dbReference type="InterPro" id="IPR002835">
    <property type="entry name" value="CofC"/>
</dbReference>
<sequence>MRRNGFVVLVPAKSPGTAKSRLSALRPQERRLLAAAFATDVVDACLASAYVVEVRVVSDDPVFAATLVARGAVGCADPGGGLNAALRHAAHLAHHDHPGLQPVALCADLPALRPADLDAALSQAAGTGEAWFVRDADGTGTTLYTAPFDAFDPRFGAGSAERHEAAGCRQPQGALPTLRRDVDDVAGLRAALALGVGPATARVATSLPPSP</sequence>
<evidence type="ECO:0000256" key="1">
    <source>
        <dbReference type="ARBA" id="ARBA00022679"/>
    </source>
</evidence>
<dbReference type="NCBIfam" id="TIGR03552">
    <property type="entry name" value="F420_cofC"/>
    <property type="match status" value="1"/>
</dbReference>
<keyword evidence="6" id="KW-1185">Reference proteome</keyword>
<dbReference type="Proteomes" id="UP000663791">
    <property type="component" value="Unassembled WGS sequence"/>
</dbReference>
<gene>
    <name evidence="5" type="primary">cofC</name>
    <name evidence="5" type="ORF">JK386_11115</name>
</gene>